<protein>
    <submittedName>
        <fullName evidence="2">Uncharacterized protein</fullName>
    </submittedName>
</protein>
<feature type="region of interest" description="Disordered" evidence="1">
    <location>
        <begin position="1"/>
        <end position="93"/>
    </location>
</feature>
<feature type="compositionally biased region" description="Basic and acidic residues" evidence="1">
    <location>
        <begin position="68"/>
        <end position="89"/>
    </location>
</feature>
<organism evidence="2">
    <name type="scientific">Lotharella oceanica</name>
    <dbReference type="NCBI Taxonomy" id="641309"/>
    <lineage>
        <taxon>Eukaryota</taxon>
        <taxon>Sar</taxon>
        <taxon>Rhizaria</taxon>
        <taxon>Cercozoa</taxon>
        <taxon>Chlorarachniophyceae</taxon>
        <taxon>Lotharella</taxon>
    </lineage>
</organism>
<evidence type="ECO:0000313" key="2">
    <source>
        <dbReference type="EMBL" id="CAD9750525.1"/>
    </source>
</evidence>
<accession>A0A7S2TJM6</accession>
<reference evidence="2" key="1">
    <citation type="submission" date="2021-01" db="EMBL/GenBank/DDBJ databases">
        <authorList>
            <person name="Corre E."/>
            <person name="Pelletier E."/>
            <person name="Niang G."/>
            <person name="Scheremetjew M."/>
            <person name="Finn R."/>
            <person name="Kale V."/>
            <person name="Holt S."/>
            <person name="Cochrane G."/>
            <person name="Meng A."/>
            <person name="Brown T."/>
            <person name="Cohen L."/>
        </authorList>
    </citation>
    <scope>NUCLEOTIDE SEQUENCE</scope>
    <source>
        <strain evidence="2">CCMP622</strain>
    </source>
</reference>
<dbReference type="AlphaFoldDB" id="A0A7S2TJM6"/>
<sequence>MSSLADRMKLFGGGIKKGEKGGKGRRRLGRSRSPVGHRDSAGSSKRNSDDQRTHSKKSIAPKHATVQHVDEVGRKMDSKSKHQNNEKQKGGGLGLVRCWDEVESSGSRMYTQYLEEEMPRYPP</sequence>
<name>A0A7S2TJM6_9EUKA</name>
<dbReference type="EMBL" id="HBHP01005248">
    <property type="protein sequence ID" value="CAD9750525.1"/>
    <property type="molecule type" value="Transcribed_RNA"/>
</dbReference>
<proteinExistence type="predicted"/>
<gene>
    <name evidence="2" type="ORF">LSP00402_LOCUS3247</name>
</gene>
<evidence type="ECO:0000256" key="1">
    <source>
        <dbReference type="SAM" id="MobiDB-lite"/>
    </source>
</evidence>
<feature type="compositionally biased region" description="Basic and acidic residues" evidence="1">
    <location>
        <begin position="36"/>
        <end position="53"/>
    </location>
</feature>